<gene>
    <name evidence="1" type="ORF">DL897_11195</name>
</gene>
<evidence type="ECO:0000313" key="1">
    <source>
        <dbReference type="EMBL" id="RAL24237.1"/>
    </source>
</evidence>
<evidence type="ECO:0000313" key="2">
    <source>
        <dbReference type="Proteomes" id="UP000251213"/>
    </source>
</evidence>
<reference evidence="1 2" key="1">
    <citation type="submission" date="2018-06" db="EMBL/GenBank/DDBJ databases">
        <title>Thermoflavimicrobium daqus sp. nov., a thermophilic microbe isolated from Moutai-flavour Daqu.</title>
        <authorList>
            <person name="Wang X."/>
            <person name="Zhou H."/>
        </authorList>
    </citation>
    <scope>NUCLEOTIDE SEQUENCE [LARGE SCALE GENOMIC DNA]</scope>
    <source>
        <strain evidence="1 2">FBKL4.011</strain>
    </source>
</reference>
<proteinExistence type="predicted"/>
<dbReference type="InterPro" id="IPR014988">
    <property type="entry name" value="Uncharacterised_YqcI/YcgG"/>
</dbReference>
<keyword evidence="2" id="KW-1185">Reference proteome</keyword>
<evidence type="ECO:0008006" key="3">
    <source>
        <dbReference type="Google" id="ProtNLM"/>
    </source>
</evidence>
<dbReference type="Proteomes" id="UP000251213">
    <property type="component" value="Unassembled WGS sequence"/>
</dbReference>
<dbReference type="PANTHER" id="PTHR40045:SF1">
    <property type="entry name" value="YQCI_YCGG FAMILY PROTEIN"/>
    <property type="match status" value="1"/>
</dbReference>
<accession>A0A364K4H4</accession>
<reference evidence="1 2" key="2">
    <citation type="submission" date="2018-06" db="EMBL/GenBank/DDBJ databases">
        <authorList>
            <person name="Zhirakovskaya E."/>
        </authorList>
    </citation>
    <scope>NUCLEOTIDE SEQUENCE [LARGE SCALE GENOMIC DNA]</scope>
    <source>
        <strain evidence="1 2">FBKL4.011</strain>
    </source>
</reference>
<sequence>MMNIYQNIKLLGSEDLEQSNQQVPTWVQIAYRQYRERLLGDGGRHYPCTFGVEGEVKGNNRYYYLKWAKVTEELPCLGEAIRRFLREVKEQTHHRMSLIVFIGPSEEGLSLDEYRDRFWDILRRLHQIDQKPWPEHVPINTEHPKWEFCYHGEPLFVFAGCPAYHARRSRNLGDCMVMILQSKNVFQGIGGDTEVGQSAKTLIRARLKAYDTVGVHESLGLAQQSSIYKWKQYFLPDDQSEVLGSCPFSHQ</sequence>
<dbReference type="Pfam" id="PF08892">
    <property type="entry name" value="YqcI_YcgG"/>
    <property type="match status" value="1"/>
</dbReference>
<dbReference type="EMBL" id="QJKK01000005">
    <property type="protein sequence ID" value="RAL24237.1"/>
    <property type="molecule type" value="Genomic_DNA"/>
</dbReference>
<organism evidence="1 2">
    <name type="scientific">Thermoflavimicrobium daqui</name>
    <dbReference type="NCBI Taxonomy" id="2137476"/>
    <lineage>
        <taxon>Bacteria</taxon>
        <taxon>Bacillati</taxon>
        <taxon>Bacillota</taxon>
        <taxon>Bacilli</taxon>
        <taxon>Bacillales</taxon>
        <taxon>Thermoactinomycetaceae</taxon>
        <taxon>Thermoflavimicrobium</taxon>
    </lineage>
</organism>
<comment type="caution">
    <text evidence="1">The sequence shown here is derived from an EMBL/GenBank/DDBJ whole genome shotgun (WGS) entry which is preliminary data.</text>
</comment>
<protein>
    <recommendedName>
        <fullName evidence="3">YqcI/YcgG family protein</fullName>
    </recommendedName>
</protein>
<dbReference type="PANTHER" id="PTHR40045">
    <property type="entry name" value="YCGG FAMILY PROTEIN"/>
    <property type="match status" value="1"/>
</dbReference>
<dbReference type="AlphaFoldDB" id="A0A364K4H4"/>
<dbReference type="OrthoDB" id="112290at2"/>
<name>A0A364K4H4_9BACL</name>